<dbReference type="PROSITE" id="PS50111">
    <property type="entry name" value="CHEMOTAXIS_TRANSDUC_2"/>
    <property type="match status" value="1"/>
</dbReference>
<evidence type="ECO:0000256" key="3">
    <source>
        <dbReference type="PROSITE-ProRule" id="PRU00284"/>
    </source>
</evidence>
<dbReference type="AlphaFoldDB" id="A0A502F8T1"/>
<protein>
    <submittedName>
        <fullName evidence="7">HAMP domain-containing protein</fullName>
    </submittedName>
</protein>
<dbReference type="InterPro" id="IPR003660">
    <property type="entry name" value="HAMP_dom"/>
</dbReference>
<feature type="transmembrane region" description="Helical" evidence="4">
    <location>
        <begin position="190"/>
        <end position="211"/>
    </location>
</feature>
<dbReference type="OrthoDB" id="7295762at2"/>
<dbReference type="SMART" id="SM00304">
    <property type="entry name" value="HAMP"/>
    <property type="match status" value="1"/>
</dbReference>
<dbReference type="EMBL" id="RCZP01000044">
    <property type="protein sequence ID" value="TPG45769.1"/>
    <property type="molecule type" value="Genomic_DNA"/>
</dbReference>
<dbReference type="Gene3D" id="6.10.340.10">
    <property type="match status" value="1"/>
</dbReference>
<dbReference type="InterPro" id="IPR047347">
    <property type="entry name" value="YvaQ-like_sensor"/>
</dbReference>
<keyword evidence="8" id="KW-1185">Reference proteome</keyword>
<feature type="domain" description="HAMP" evidence="6">
    <location>
        <begin position="213"/>
        <end position="266"/>
    </location>
</feature>
<evidence type="ECO:0000256" key="4">
    <source>
        <dbReference type="SAM" id="Phobius"/>
    </source>
</evidence>
<dbReference type="Pfam" id="PF00015">
    <property type="entry name" value="MCPsignal"/>
    <property type="match status" value="1"/>
</dbReference>
<dbReference type="PRINTS" id="PR00260">
    <property type="entry name" value="CHEMTRNSDUCR"/>
</dbReference>
<organism evidence="7 8">
    <name type="scientific">Muricoccus nepalensis</name>
    <dbReference type="NCBI Taxonomy" id="1854500"/>
    <lineage>
        <taxon>Bacteria</taxon>
        <taxon>Pseudomonadati</taxon>
        <taxon>Pseudomonadota</taxon>
        <taxon>Alphaproteobacteria</taxon>
        <taxon>Acetobacterales</taxon>
        <taxon>Roseomonadaceae</taxon>
        <taxon>Muricoccus</taxon>
    </lineage>
</organism>
<comment type="similarity">
    <text evidence="2">Belongs to the methyl-accepting chemotaxis (MCP) protein family.</text>
</comment>
<dbReference type="GO" id="GO:0016020">
    <property type="term" value="C:membrane"/>
    <property type="evidence" value="ECO:0007669"/>
    <property type="project" value="InterPro"/>
</dbReference>
<evidence type="ECO:0000259" key="6">
    <source>
        <dbReference type="PROSITE" id="PS50885"/>
    </source>
</evidence>
<dbReference type="RefSeq" id="WP_140886593.1">
    <property type="nucleotide sequence ID" value="NZ_RCZP01000044.1"/>
</dbReference>
<comment type="caution">
    <text evidence="7">The sequence shown here is derived from an EMBL/GenBank/DDBJ whole genome shotgun (WGS) entry which is preliminary data.</text>
</comment>
<keyword evidence="4" id="KW-0472">Membrane</keyword>
<evidence type="ECO:0000256" key="2">
    <source>
        <dbReference type="ARBA" id="ARBA00029447"/>
    </source>
</evidence>
<dbReference type="PANTHER" id="PTHR32089">
    <property type="entry name" value="METHYL-ACCEPTING CHEMOTAXIS PROTEIN MCPB"/>
    <property type="match status" value="1"/>
</dbReference>
<dbReference type="Pfam" id="PF00672">
    <property type="entry name" value="HAMP"/>
    <property type="match status" value="1"/>
</dbReference>
<accession>A0A502F8T1</accession>
<evidence type="ECO:0000313" key="8">
    <source>
        <dbReference type="Proteomes" id="UP000317078"/>
    </source>
</evidence>
<dbReference type="PROSITE" id="PS50885">
    <property type="entry name" value="HAMP"/>
    <property type="match status" value="1"/>
</dbReference>
<evidence type="ECO:0000256" key="1">
    <source>
        <dbReference type="ARBA" id="ARBA00023224"/>
    </source>
</evidence>
<dbReference type="PANTHER" id="PTHR32089:SF112">
    <property type="entry name" value="LYSOZYME-LIKE PROTEIN-RELATED"/>
    <property type="match status" value="1"/>
</dbReference>
<keyword evidence="4" id="KW-1133">Transmembrane helix</keyword>
<feature type="domain" description="Methyl-accepting transducer" evidence="5">
    <location>
        <begin position="299"/>
        <end position="542"/>
    </location>
</feature>
<dbReference type="InterPro" id="IPR004090">
    <property type="entry name" value="Chemotax_Me-accpt_rcpt"/>
</dbReference>
<proteinExistence type="inferred from homology"/>
<evidence type="ECO:0000259" key="5">
    <source>
        <dbReference type="PROSITE" id="PS50111"/>
    </source>
</evidence>
<dbReference type="GO" id="GO:0007165">
    <property type="term" value="P:signal transduction"/>
    <property type="evidence" value="ECO:0007669"/>
    <property type="project" value="UniProtKB-KW"/>
</dbReference>
<gene>
    <name evidence="7" type="ORF">EAH89_25765</name>
</gene>
<dbReference type="InterPro" id="IPR024478">
    <property type="entry name" value="HlyB_4HB_MCP"/>
</dbReference>
<dbReference type="SUPFAM" id="SSF58104">
    <property type="entry name" value="Methyl-accepting chemotaxis protein (MCP) signaling domain"/>
    <property type="match status" value="1"/>
</dbReference>
<keyword evidence="1 3" id="KW-0807">Transducer</keyword>
<reference evidence="7 8" key="1">
    <citation type="journal article" date="2019" name="Environ. Microbiol.">
        <title>Species interactions and distinct microbial communities in high Arctic permafrost affected cryosols are associated with the CH4 and CO2 gas fluxes.</title>
        <authorList>
            <person name="Altshuler I."/>
            <person name="Hamel J."/>
            <person name="Turney S."/>
            <person name="Magnuson E."/>
            <person name="Levesque R."/>
            <person name="Greer C."/>
            <person name="Whyte L.G."/>
        </authorList>
    </citation>
    <scope>NUCLEOTIDE SEQUENCE [LARGE SCALE GENOMIC DNA]</scope>
    <source>
        <strain evidence="7 8">S9.3B</strain>
    </source>
</reference>
<dbReference type="InterPro" id="IPR004089">
    <property type="entry name" value="MCPsignal_dom"/>
</dbReference>
<evidence type="ECO:0000313" key="7">
    <source>
        <dbReference type="EMBL" id="TPG45769.1"/>
    </source>
</evidence>
<dbReference type="GO" id="GO:0004888">
    <property type="term" value="F:transmembrane signaling receptor activity"/>
    <property type="evidence" value="ECO:0007669"/>
    <property type="project" value="InterPro"/>
</dbReference>
<dbReference type="GO" id="GO:0006935">
    <property type="term" value="P:chemotaxis"/>
    <property type="evidence" value="ECO:0007669"/>
    <property type="project" value="InterPro"/>
</dbReference>
<sequence>MSRFADLSLRAKFGLAFGVILLVLLAMGGIAAVEIGRIRDDARELGRRWVPETEALGRLSEAAVRFRLNRANVIMTEDPALRADVARRSEEVLRSFEGQHAQLERFVASARGKELLRAVDEAWRDYRAQDERVSALVATGNREAAAHYFNGEMLASFGKLRAGISSLLDLAARMAAEAAEEAEETHAASLWVIGLASLAALLLCFGAAALLEATIARRIIRLSGTMRQLARRDYEFDLPCTARADEIGHMARAIDECRTGLRRADELAAAQAAAEAEKLARAARVTDLTGRFEGKAAEMIGSLSSAATELSATAGSMSTAATRTSGQATEVAAAAGQANANVQTVAAAAEELSVSVAEITRQVSQAAQVTGRAIAQTRNTDAAVRTLAEGARRIGEVVGIISEIAGQTNLLALNATIEAARAGEAGRGFSVVASEVKTLAAQTAKATEEVASQIGGIQAATEQAVAAIQGITGVIEEVGQISEAIAAAVEEQGAATREIARNVQEAASGTTRVTETIGEVGQATLETGEGARDVLTAASDVARQAETMRKEVGDFLEGMRAA</sequence>
<dbReference type="CDD" id="cd19411">
    <property type="entry name" value="MCP2201-like_sensor"/>
    <property type="match status" value="1"/>
</dbReference>
<dbReference type="Gene3D" id="1.10.287.950">
    <property type="entry name" value="Methyl-accepting chemotaxis protein"/>
    <property type="match status" value="1"/>
</dbReference>
<dbReference type="CDD" id="cd06225">
    <property type="entry name" value="HAMP"/>
    <property type="match status" value="1"/>
</dbReference>
<keyword evidence="4" id="KW-0812">Transmembrane</keyword>
<dbReference type="Pfam" id="PF12729">
    <property type="entry name" value="4HB_MCP_1"/>
    <property type="match status" value="1"/>
</dbReference>
<dbReference type="SMART" id="SM00283">
    <property type="entry name" value="MA"/>
    <property type="match status" value="1"/>
</dbReference>
<name>A0A502F8T1_9PROT</name>
<dbReference type="Proteomes" id="UP000317078">
    <property type="component" value="Unassembled WGS sequence"/>
</dbReference>